<evidence type="ECO:0000256" key="5">
    <source>
        <dbReference type="PIRSR" id="PIRSR600888-1"/>
    </source>
</evidence>
<organism evidence="8 9">
    <name type="scientific">Chryseotalea sanaruensis</name>
    <dbReference type="NCBI Taxonomy" id="2482724"/>
    <lineage>
        <taxon>Bacteria</taxon>
        <taxon>Pseudomonadati</taxon>
        <taxon>Bacteroidota</taxon>
        <taxon>Cytophagia</taxon>
        <taxon>Cytophagales</taxon>
        <taxon>Chryseotaleaceae</taxon>
        <taxon>Chryseotalea</taxon>
    </lineage>
</organism>
<dbReference type="InterPro" id="IPR014710">
    <property type="entry name" value="RmlC-like_jellyroll"/>
</dbReference>
<dbReference type="EC" id="5.1.3.13" evidence="3 7"/>
<name>A0A401UAP8_9BACT</name>
<dbReference type="InterPro" id="IPR011051">
    <property type="entry name" value="RmlC_Cupin_sf"/>
</dbReference>
<dbReference type="GO" id="GO:0000271">
    <property type="term" value="P:polysaccharide biosynthetic process"/>
    <property type="evidence" value="ECO:0007669"/>
    <property type="project" value="TreeGrafter"/>
</dbReference>
<dbReference type="AlphaFoldDB" id="A0A401UAP8"/>
<dbReference type="Proteomes" id="UP000288227">
    <property type="component" value="Unassembled WGS sequence"/>
</dbReference>
<dbReference type="PANTHER" id="PTHR21047:SF2">
    <property type="entry name" value="THYMIDINE DIPHOSPHO-4-KETO-RHAMNOSE 3,5-EPIMERASE"/>
    <property type="match status" value="1"/>
</dbReference>
<evidence type="ECO:0000256" key="6">
    <source>
        <dbReference type="PIRSR" id="PIRSR600888-3"/>
    </source>
</evidence>
<gene>
    <name evidence="8" type="primary">rfbC</name>
    <name evidence="8" type="ORF">SanaruYs_22180</name>
</gene>
<dbReference type="NCBIfam" id="TIGR01221">
    <property type="entry name" value="rmlC"/>
    <property type="match status" value="1"/>
</dbReference>
<keyword evidence="7" id="KW-0413">Isomerase</keyword>
<evidence type="ECO:0000313" key="8">
    <source>
        <dbReference type="EMBL" id="GCC51986.1"/>
    </source>
</evidence>
<evidence type="ECO:0000256" key="3">
    <source>
        <dbReference type="ARBA" id="ARBA00012098"/>
    </source>
</evidence>
<comment type="caution">
    <text evidence="8">The sequence shown here is derived from an EMBL/GenBank/DDBJ whole genome shotgun (WGS) entry which is preliminary data.</text>
</comment>
<dbReference type="CDD" id="cd00438">
    <property type="entry name" value="cupin_RmlC"/>
    <property type="match status" value="1"/>
</dbReference>
<comment type="pathway">
    <text evidence="7">Carbohydrate biosynthesis; dTDP-L-rhamnose biosynthesis.</text>
</comment>
<accession>A0A401UAP8</accession>
<protein>
    <recommendedName>
        <fullName evidence="4 7">dTDP-4-dehydrorhamnose 3,5-epimerase</fullName>
        <ecNumber evidence="3 7">5.1.3.13</ecNumber>
    </recommendedName>
    <alternativeName>
        <fullName evidence="7">Thymidine diphospho-4-keto-rhamnose 3,5-epimerase</fullName>
    </alternativeName>
</protein>
<feature type="active site" description="Proton acceptor" evidence="5">
    <location>
        <position position="65"/>
    </location>
</feature>
<feature type="active site" description="Proton donor" evidence="5">
    <location>
        <position position="134"/>
    </location>
</feature>
<dbReference type="UniPathway" id="UPA00124"/>
<evidence type="ECO:0000256" key="7">
    <source>
        <dbReference type="RuleBase" id="RU364069"/>
    </source>
</evidence>
<dbReference type="EMBL" id="BHXQ01000004">
    <property type="protein sequence ID" value="GCC51986.1"/>
    <property type="molecule type" value="Genomic_DNA"/>
</dbReference>
<evidence type="ECO:0000313" key="9">
    <source>
        <dbReference type="Proteomes" id="UP000288227"/>
    </source>
</evidence>
<evidence type="ECO:0000256" key="2">
    <source>
        <dbReference type="ARBA" id="ARBA00001997"/>
    </source>
</evidence>
<dbReference type="OrthoDB" id="9800680at2"/>
<evidence type="ECO:0000256" key="4">
    <source>
        <dbReference type="ARBA" id="ARBA00019595"/>
    </source>
</evidence>
<feature type="site" description="Participates in a stacking interaction with the thymidine ring of dTDP-4-oxo-6-deoxyglucose" evidence="6">
    <location>
        <position position="140"/>
    </location>
</feature>
<dbReference type="SUPFAM" id="SSF51182">
    <property type="entry name" value="RmlC-like cupins"/>
    <property type="match status" value="1"/>
</dbReference>
<reference evidence="8 9" key="1">
    <citation type="submission" date="2018-11" db="EMBL/GenBank/DDBJ databases">
        <title>Chryseotalea sanarue gen. nov., sp., nov., a member of the family Cytophagaceae, isolated from a brackish lake in Hamamatsu Japan.</title>
        <authorList>
            <person name="Maejima Y."/>
            <person name="Iino T."/>
            <person name="Muraguchi Y."/>
            <person name="Fukuda K."/>
            <person name="Ohkuma M."/>
            <person name="Moriuchi R."/>
            <person name="Dohra H."/>
            <person name="Kimbara K."/>
            <person name="Shintani M."/>
        </authorList>
    </citation>
    <scope>NUCLEOTIDE SEQUENCE [LARGE SCALE GENOMIC DNA]</scope>
    <source>
        <strain evidence="8 9">Ys</strain>
    </source>
</reference>
<dbReference type="InterPro" id="IPR000888">
    <property type="entry name" value="RmlC-like"/>
</dbReference>
<sequence length="185" mass="21426">MHPNVSFIETGIAGLIQIEPKLFLDERGYFLESYRDDWLINIDPDIQFVQENQSFSKKGVIRGLHFQLPPFAQAKLVRVISGKVLDVVVDLRRDSATFAKTYSLVLDSEKQNQLFVPEGFAHGLAALEDSIFFYKCSKVYNKEFERGLLWNDPDLKIKWPFDEPIISEKDTYLHTLQELIRNSVI</sequence>
<dbReference type="GO" id="GO:0008830">
    <property type="term" value="F:dTDP-4-dehydrorhamnose 3,5-epimerase activity"/>
    <property type="evidence" value="ECO:0007669"/>
    <property type="project" value="UniProtKB-UniRule"/>
</dbReference>
<dbReference type="RefSeq" id="WP_127122643.1">
    <property type="nucleotide sequence ID" value="NZ_BHXQ01000004.1"/>
</dbReference>
<dbReference type="GO" id="GO:0019305">
    <property type="term" value="P:dTDP-rhamnose biosynthetic process"/>
    <property type="evidence" value="ECO:0007669"/>
    <property type="project" value="UniProtKB-UniRule"/>
</dbReference>
<comment type="similarity">
    <text evidence="7">Belongs to the dTDP-4-dehydrorhamnose 3,5-epimerase family.</text>
</comment>
<comment type="function">
    <text evidence="2 7">Catalyzes the epimerization of the C3' and C5'positions of dTDP-6-deoxy-D-xylo-4-hexulose, forming dTDP-6-deoxy-L-lyxo-4-hexulose.</text>
</comment>
<dbReference type="Pfam" id="PF00908">
    <property type="entry name" value="dTDP_sugar_isom"/>
    <property type="match status" value="1"/>
</dbReference>
<dbReference type="Gene3D" id="2.60.120.10">
    <property type="entry name" value="Jelly Rolls"/>
    <property type="match status" value="1"/>
</dbReference>
<keyword evidence="9" id="KW-1185">Reference proteome</keyword>
<proteinExistence type="inferred from homology"/>
<dbReference type="PANTHER" id="PTHR21047">
    <property type="entry name" value="DTDP-6-DEOXY-D-GLUCOSE-3,5 EPIMERASE"/>
    <property type="match status" value="1"/>
</dbReference>
<comment type="subunit">
    <text evidence="7">Homodimer.</text>
</comment>
<evidence type="ECO:0000256" key="1">
    <source>
        <dbReference type="ARBA" id="ARBA00001298"/>
    </source>
</evidence>
<dbReference type="GO" id="GO:0005829">
    <property type="term" value="C:cytosol"/>
    <property type="evidence" value="ECO:0007669"/>
    <property type="project" value="TreeGrafter"/>
</dbReference>
<comment type="catalytic activity">
    <reaction evidence="1 7">
        <text>dTDP-4-dehydro-6-deoxy-alpha-D-glucose = dTDP-4-dehydro-beta-L-rhamnose</text>
        <dbReference type="Rhea" id="RHEA:16969"/>
        <dbReference type="ChEBI" id="CHEBI:57649"/>
        <dbReference type="ChEBI" id="CHEBI:62830"/>
        <dbReference type="EC" id="5.1.3.13"/>
    </reaction>
</comment>